<accession>A0A016V5T5</accession>
<evidence type="ECO:0000256" key="1">
    <source>
        <dbReference type="SAM" id="MobiDB-lite"/>
    </source>
</evidence>
<protein>
    <submittedName>
        <fullName evidence="2">Uncharacterized protein</fullName>
    </submittedName>
</protein>
<keyword evidence="3" id="KW-1185">Reference proteome</keyword>
<reference evidence="3" key="1">
    <citation type="journal article" date="2015" name="Nat. Genet.">
        <title>The genome and transcriptome of the zoonotic hookworm Ancylostoma ceylanicum identify infection-specific gene families.</title>
        <authorList>
            <person name="Schwarz E.M."/>
            <person name="Hu Y."/>
            <person name="Antoshechkin I."/>
            <person name="Miller M.M."/>
            <person name="Sternberg P.W."/>
            <person name="Aroian R.V."/>
        </authorList>
    </citation>
    <scope>NUCLEOTIDE SEQUENCE</scope>
    <source>
        <strain evidence="3">HY135</strain>
    </source>
</reference>
<sequence length="67" mass="7194">MQLKSGSRLAPQQQGPPPDRDSASGQQLAMLLLRASSRHLNSLEEARPRACLFAVGILAKLEVVVGE</sequence>
<name>A0A016V5T5_9BILA</name>
<gene>
    <name evidence="2" type="primary">Acey_s0016.g2972</name>
    <name evidence="2" type="ORF">Y032_0016g2972</name>
</gene>
<dbReference type="EMBL" id="JARK01001352">
    <property type="protein sequence ID" value="EYC22825.1"/>
    <property type="molecule type" value="Genomic_DNA"/>
</dbReference>
<organism evidence="2 3">
    <name type="scientific">Ancylostoma ceylanicum</name>
    <dbReference type="NCBI Taxonomy" id="53326"/>
    <lineage>
        <taxon>Eukaryota</taxon>
        <taxon>Metazoa</taxon>
        <taxon>Ecdysozoa</taxon>
        <taxon>Nematoda</taxon>
        <taxon>Chromadorea</taxon>
        <taxon>Rhabditida</taxon>
        <taxon>Rhabditina</taxon>
        <taxon>Rhabditomorpha</taxon>
        <taxon>Strongyloidea</taxon>
        <taxon>Ancylostomatidae</taxon>
        <taxon>Ancylostomatinae</taxon>
        <taxon>Ancylostoma</taxon>
    </lineage>
</organism>
<dbReference type="Proteomes" id="UP000024635">
    <property type="component" value="Unassembled WGS sequence"/>
</dbReference>
<evidence type="ECO:0000313" key="2">
    <source>
        <dbReference type="EMBL" id="EYC22825.1"/>
    </source>
</evidence>
<dbReference type="AlphaFoldDB" id="A0A016V5T5"/>
<evidence type="ECO:0000313" key="3">
    <source>
        <dbReference type="Proteomes" id="UP000024635"/>
    </source>
</evidence>
<proteinExistence type="predicted"/>
<feature type="region of interest" description="Disordered" evidence="1">
    <location>
        <begin position="1"/>
        <end position="27"/>
    </location>
</feature>
<comment type="caution">
    <text evidence="2">The sequence shown here is derived from an EMBL/GenBank/DDBJ whole genome shotgun (WGS) entry which is preliminary data.</text>
</comment>